<dbReference type="EMBL" id="JASCIR010000040">
    <property type="protein sequence ID" value="MDI3390164.1"/>
    <property type="molecule type" value="Genomic_DNA"/>
</dbReference>
<keyword evidence="3" id="KW-1185">Reference proteome</keyword>
<accession>A0ABT6S0E7</accession>
<reference evidence="2 3" key="1">
    <citation type="submission" date="2023-05" db="EMBL/GenBank/DDBJ databases">
        <title>Draft genome sequence of Streptomyces sp. B-S-A8 isolated from a cave soil in Thailand.</title>
        <authorList>
            <person name="Chamroensaksri N."/>
            <person name="Muangham S."/>
        </authorList>
    </citation>
    <scope>NUCLEOTIDE SEQUENCE [LARGE SCALE GENOMIC DNA]</scope>
    <source>
        <strain evidence="2 3">B-S-A8</strain>
    </source>
</reference>
<name>A0ABT6S0E7_9ACTN</name>
<gene>
    <name evidence="2" type="ORF">QIS99_28820</name>
</gene>
<evidence type="ECO:0000313" key="3">
    <source>
        <dbReference type="Proteomes" id="UP001224661"/>
    </source>
</evidence>
<feature type="region of interest" description="Disordered" evidence="1">
    <location>
        <begin position="17"/>
        <end position="41"/>
    </location>
</feature>
<comment type="caution">
    <text evidence="2">The sequence shown here is derived from an EMBL/GenBank/DDBJ whole genome shotgun (WGS) entry which is preliminary data.</text>
</comment>
<protein>
    <submittedName>
        <fullName evidence="2">Uncharacterized protein</fullName>
    </submittedName>
</protein>
<organism evidence="2 3">
    <name type="scientific">Streptomyces solicavernae</name>
    <dbReference type="NCBI Taxonomy" id="3043614"/>
    <lineage>
        <taxon>Bacteria</taxon>
        <taxon>Bacillati</taxon>
        <taxon>Actinomycetota</taxon>
        <taxon>Actinomycetes</taxon>
        <taxon>Kitasatosporales</taxon>
        <taxon>Streptomycetaceae</taxon>
        <taxon>Streptomyces</taxon>
    </lineage>
</organism>
<sequence length="75" mass="8013">MSNDTTTLELVLLPAPDPVHALQPRAHPPARPEPRARAARRQWGRTMNRDAALDGALDVEAGFGDILSSASEAEG</sequence>
<dbReference type="Proteomes" id="UP001224661">
    <property type="component" value="Unassembled WGS sequence"/>
</dbReference>
<evidence type="ECO:0000256" key="1">
    <source>
        <dbReference type="SAM" id="MobiDB-lite"/>
    </source>
</evidence>
<proteinExistence type="predicted"/>
<dbReference type="RefSeq" id="WP_282516643.1">
    <property type="nucleotide sequence ID" value="NZ_JASCIR010000040.1"/>
</dbReference>
<evidence type="ECO:0000313" key="2">
    <source>
        <dbReference type="EMBL" id="MDI3390164.1"/>
    </source>
</evidence>